<protein>
    <submittedName>
        <fullName evidence="2">Uncharacterized protein</fullName>
    </submittedName>
</protein>
<dbReference type="RefSeq" id="WP_121254724.1">
    <property type="nucleotide sequence ID" value="NZ_RBIL01000002.1"/>
</dbReference>
<evidence type="ECO:0000313" key="3">
    <source>
        <dbReference type="Proteomes" id="UP000278962"/>
    </source>
</evidence>
<comment type="caution">
    <text evidence="2">The sequence shown here is derived from an EMBL/GenBank/DDBJ whole genome shotgun (WGS) entry which is preliminary data.</text>
</comment>
<dbReference type="Proteomes" id="UP000278962">
    <property type="component" value="Unassembled WGS sequence"/>
</dbReference>
<dbReference type="OrthoDB" id="9969325at2"/>
<keyword evidence="1" id="KW-0732">Signal</keyword>
<reference evidence="2 3" key="1">
    <citation type="submission" date="2018-10" db="EMBL/GenBank/DDBJ databases">
        <title>Genomic Encyclopedia of Archaeal and Bacterial Type Strains, Phase II (KMG-II): from individual species to whole genera.</title>
        <authorList>
            <person name="Goeker M."/>
        </authorList>
    </citation>
    <scope>NUCLEOTIDE SEQUENCE [LARGE SCALE GENOMIC DNA]</scope>
    <source>
        <strain evidence="2 3">DSM 14954</strain>
    </source>
</reference>
<sequence length="363" mass="37812">MKLSRSVALGVLTALAVPAIAAAHPAVYTSQQYVLRPGDTCRITDAVANDACITDNQRTTYAVGNDGFAMAFTEGTIANPVGATSETNGAPAGRGMINYRFLPGTWRGTATPANRELWLAYGPAQTELQPHATCLEAAWDTPANILAWQEDPFYDYIPWQKTAVGIGDEPAKWIAVVKNVTGVDLTTLNTAAEFEAACEAPAVGGTYYAADASSKITSALEKQITDPLQSQITTLQTSLTTLQGQKAAVDAQLAAALAPKPRALALTLSAKKFDQGVAMVTGNPGTTVTVRARLSAATAKKLKIARTISSKKATINADGAALVNLGLTAKAAKAIDKHRPSLKVTIDAVGGGVTKTATGTLTR</sequence>
<proteinExistence type="predicted"/>
<gene>
    <name evidence="2" type="ORF">C8N24_4755</name>
</gene>
<name>A0A660L589_9ACTN</name>
<keyword evidence="3" id="KW-1185">Reference proteome</keyword>
<organism evidence="2 3">
    <name type="scientific">Solirubrobacter pauli</name>
    <dbReference type="NCBI Taxonomy" id="166793"/>
    <lineage>
        <taxon>Bacteria</taxon>
        <taxon>Bacillati</taxon>
        <taxon>Actinomycetota</taxon>
        <taxon>Thermoleophilia</taxon>
        <taxon>Solirubrobacterales</taxon>
        <taxon>Solirubrobacteraceae</taxon>
        <taxon>Solirubrobacter</taxon>
    </lineage>
</organism>
<accession>A0A660L589</accession>
<evidence type="ECO:0000313" key="2">
    <source>
        <dbReference type="EMBL" id="RKQ86740.1"/>
    </source>
</evidence>
<dbReference type="EMBL" id="RBIL01000002">
    <property type="protein sequence ID" value="RKQ86740.1"/>
    <property type="molecule type" value="Genomic_DNA"/>
</dbReference>
<evidence type="ECO:0000256" key="1">
    <source>
        <dbReference type="SAM" id="SignalP"/>
    </source>
</evidence>
<feature type="chain" id="PRO_5038678089" evidence="1">
    <location>
        <begin position="22"/>
        <end position="363"/>
    </location>
</feature>
<dbReference type="AlphaFoldDB" id="A0A660L589"/>
<feature type="signal peptide" evidence="1">
    <location>
        <begin position="1"/>
        <end position="21"/>
    </location>
</feature>